<dbReference type="SUPFAM" id="SSF46689">
    <property type="entry name" value="Homeodomain-like"/>
    <property type="match status" value="1"/>
</dbReference>
<evidence type="ECO:0000259" key="3">
    <source>
        <dbReference type="PROSITE" id="PS50977"/>
    </source>
</evidence>
<evidence type="ECO:0000313" key="4">
    <source>
        <dbReference type="EMBL" id="RKO25443.1"/>
    </source>
</evidence>
<dbReference type="Gene3D" id="1.10.357.10">
    <property type="entry name" value="Tetracycline Repressor, domain 2"/>
    <property type="match status" value="1"/>
</dbReference>
<accession>A0A3B0FRB1</accession>
<dbReference type="InterPro" id="IPR009057">
    <property type="entry name" value="Homeodomain-like_sf"/>
</dbReference>
<name>A0A3B0FRB1_PSEPS</name>
<protein>
    <submittedName>
        <fullName evidence="4">TetR/AcrR family transcriptional regulator</fullName>
    </submittedName>
</protein>
<evidence type="ECO:0000313" key="5">
    <source>
        <dbReference type="Proteomes" id="UP000273159"/>
    </source>
</evidence>
<feature type="domain" description="HTH tetR-type" evidence="3">
    <location>
        <begin position="7"/>
        <end position="67"/>
    </location>
</feature>
<dbReference type="RefSeq" id="WP_013601919.1">
    <property type="nucleotide sequence ID" value="NZ_RBNH01000004.1"/>
</dbReference>
<gene>
    <name evidence="4" type="ORF">D7Z96_06465</name>
</gene>
<dbReference type="Proteomes" id="UP000273159">
    <property type="component" value="Unassembled WGS sequence"/>
</dbReference>
<comment type="caution">
    <text evidence="4">The sequence shown here is derived from an EMBL/GenBank/DDBJ whole genome shotgun (WGS) entry which is preliminary data.</text>
</comment>
<sequence length="201" mass="23252">MARPTRPERKAELLAAILDYLMDKTLAELTFRSLADGLGMSAYVLVYHFGSRDQLINDIVVSIESRLDRMRNTDVRDIDRAAWREFLLDSWQWTMAQRNRHLTRLEFEATAQDIVAAEPRGTSQEHFRMLHHKTRDWLMVQGIAEEFADTDARLFTSTFYGLQFDFVVMNEPEAATKAFELMLTVFFNNLETRLASNGGHG</sequence>
<feature type="DNA-binding region" description="H-T-H motif" evidence="2">
    <location>
        <begin position="30"/>
        <end position="49"/>
    </location>
</feature>
<dbReference type="EMBL" id="RBNH01000004">
    <property type="protein sequence ID" value="RKO25443.1"/>
    <property type="molecule type" value="Genomic_DNA"/>
</dbReference>
<organism evidence="4 5">
    <name type="scientific">Pseudarthrobacter phenanthrenivorans</name>
    <name type="common">Arthrobacter phenanthrenivorans</name>
    <dbReference type="NCBI Taxonomy" id="361575"/>
    <lineage>
        <taxon>Bacteria</taxon>
        <taxon>Bacillati</taxon>
        <taxon>Actinomycetota</taxon>
        <taxon>Actinomycetes</taxon>
        <taxon>Micrococcales</taxon>
        <taxon>Micrococcaceae</taxon>
        <taxon>Pseudarthrobacter</taxon>
    </lineage>
</organism>
<dbReference type="PROSITE" id="PS50977">
    <property type="entry name" value="HTH_TETR_2"/>
    <property type="match status" value="1"/>
</dbReference>
<dbReference type="OMA" id="WTMAQRN"/>
<reference evidence="5" key="2">
    <citation type="submission" date="2018-10" db="EMBL/GenBank/DDBJ databases">
        <authorList>
            <person name="Wang Y."/>
            <person name="Wang J."/>
            <person name="Yang X."/>
            <person name="Wang Z."/>
            <person name="Huang Y."/>
        </authorList>
    </citation>
    <scope>NUCLEOTIDE SEQUENCE [LARGE SCALE GENOMIC DNA]</scope>
    <source>
        <strain evidence="5">J015</strain>
    </source>
</reference>
<dbReference type="InterPro" id="IPR001647">
    <property type="entry name" value="HTH_TetR"/>
</dbReference>
<evidence type="ECO:0000256" key="2">
    <source>
        <dbReference type="PROSITE-ProRule" id="PRU00335"/>
    </source>
</evidence>
<proteinExistence type="predicted"/>
<evidence type="ECO:0000256" key="1">
    <source>
        <dbReference type="ARBA" id="ARBA00023125"/>
    </source>
</evidence>
<dbReference type="GO" id="GO:0003677">
    <property type="term" value="F:DNA binding"/>
    <property type="evidence" value="ECO:0007669"/>
    <property type="project" value="UniProtKB-UniRule"/>
</dbReference>
<keyword evidence="1 2" id="KW-0238">DNA-binding</keyword>
<reference evidence="4 5" key="1">
    <citation type="submission" date="2018-10" db="EMBL/GenBank/DDBJ databases">
        <title>Genome-guide identification and characterization of bacteria that degrade polycyclic aromatic hydrocarbons and resist hexavalent chromium simultaneously.</title>
        <authorList>
            <person name="Feng H."/>
        </authorList>
    </citation>
    <scope>NUCLEOTIDE SEQUENCE [LARGE SCALE GENOMIC DNA]</scope>
    <source>
        <strain evidence="4 5">J015</strain>
    </source>
</reference>
<dbReference type="AlphaFoldDB" id="A0A3B0FRB1"/>